<gene>
    <name evidence="16" type="ORF">NMOB1V02_LOCUS1378</name>
</gene>
<dbReference type="EMBL" id="CAJPEX010000136">
    <property type="protein sequence ID" value="CAG0913646.1"/>
    <property type="molecule type" value="Genomic_DNA"/>
</dbReference>
<evidence type="ECO:0000256" key="12">
    <source>
        <dbReference type="ARBA" id="ARBA00023242"/>
    </source>
</evidence>
<dbReference type="GO" id="GO:0045892">
    <property type="term" value="P:negative regulation of DNA-templated transcription"/>
    <property type="evidence" value="ECO:0007669"/>
    <property type="project" value="TreeGrafter"/>
</dbReference>
<evidence type="ECO:0000256" key="6">
    <source>
        <dbReference type="ARBA" id="ARBA00022491"/>
    </source>
</evidence>
<dbReference type="GO" id="GO:0032922">
    <property type="term" value="P:circadian regulation of gene expression"/>
    <property type="evidence" value="ECO:0007669"/>
    <property type="project" value="TreeGrafter"/>
</dbReference>
<dbReference type="GO" id="GO:0003677">
    <property type="term" value="F:DNA binding"/>
    <property type="evidence" value="ECO:0007669"/>
    <property type="project" value="TreeGrafter"/>
</dbReference>
<dbReference type="InterPro" id="IPR006050">
    <property type="entry name" value="DNA_photolyase_N"/>
</dbReference>
<keyword evidence="11" id="KW-0675">Receptor</keyword>
<feature type="site" description="Electron transfer via tryptophanyl radical" evidence="14">
    <location>
        <position position="406"/>
    </location>
</feature>
<dbReference type="GO" id="GO:0043153">
    <property type="term" value="P:entrainment of circadian clock by photoperiod"/>
    <property type="evidence" value="ECO:0007669"/>
    <property type="project" value="TreeGrafter"/>
</dbReference>
<comment type="similarity">
    <text evidence="3">Belongs to the DNA photolyase class-1 family.</text>
</comment>
<dbReference type="OrthoDB" id="435881at2759"/>
<dbReference type="PROSITE" id="PS51645">
    <property type="entry name" value="PHR_CRY_ALPHA_BETA"/>
    <property type="match status" value="1"/>
</dbReference>
<sequence length="570" mass="65011">MENVSAHWFRHGLRLHDNPALLEGFSRASKVFAFFTFDGESAGTGWIGYNRMKFICESLADLDRSLRSRGGRLWIFQKDVTTLLSAFKSRFSLTNLSFERDSEAVWQNRDCAVRQHCASSGIDLVEKVSLTLWDPDQILDANGGLPPLTMVEFLSIAKKRGDPERPVDSENVDYSFFDLETAFANDKGMLDELCLFPGIPTPEDFGILPEPGQEIRLYIGGETRADELLIKRLQASSVVWTGMIDFPDSGIFFTVEKNAMQMQITQPNHAFPNLIAPPMSLSPYLRYGCLSIRKFYWLLLDMRRVGLSTTTCTSALGLVMQLMWREYFYCMSTRNPGFGRIEGNQICLPIPWSRDESSLNAWKLGVTGFPFIDAAMRQVRREGWIHHVARNACAQFLTRGGLWISWEEGLRHFLFYLLDGDWSVCSGNWLWLSSSSFEKMLDCSECFSPSMFGRRLDPAGDYVRKYVPELSGMPTEYLHEPWLAPLEVQKKAGCILGEHYPKPMIDFVKRSKRNARRMANFRRQLGCAIPRHCAPSSEEEAREFMWSTAATSVFGHHSHSEVCRGTEVME</sequence>
<keyword evidence="17" id="KW-1185">Reference proteome</keyword>
<evidence type="ECO:0000256" key="9">
    <source>
        <dbReference type="ARBA" id="ARBA00022827"/>
    </source>
</evidence>
<evidence type="ECO:0000259" key="15">
    <source>
        <dbReference type="PROSITE" id="PS51645"/>
    </source>
</evidence>
<dbReference type="SUPFAM" id="SSF52425">
    <property type="entry name" value="Cryptochrome/photolyase, N-terminal domain"/>
    <property type="match status" value="1"/>
</dbReference>
<name>A0A7R9BE02_9CRUS</name>
<dbReference type="PANTHER" id="PTHR11455:SF17">
    <property type="entry name" value="CRYPTOCHROME-1"/>
    <property type="match status" value="1"/>
</dbReference>
<evidence type="ECO:0000313" key="16">
    <source>
        <dbReference type="EMBL" id="CAD7273494.1"/>
    </source>
</evidence>
<comment type="subcellular location">
    <subcellularLocation>
        <location evidence="2">Cytoplasm</location>
        <location evidence="2">Perinuclear region</location>
    </subcellularLocation>
    <subcellularLocation>
        <location evidence="1">Nucleus</location>
    </subcellularLocation>
</comment>
<dbReference type="GO" id="GO:0048471">
    <property type="term" value="C:perinuclear region of cytoplasm"/>
    <property type="evidence" value="ECO:0007669"/>
    <property type="project" value="UniProtKB-SubCell"/>
</dbReference>
<dbReference type="Proteomes" id="UP000678499">
    <property type="component" value="Unassembled WGS sequence"/>
</dbReference>
<dbReference type="EMBL" id="OA882173">
    <property type="protein sequence ID" value="CAD7273494.1"/>
    <property type="molecule type" value="Genomic_DNA"/>
</dbReference>
<reference evidence="16" key="1">
    <citation type="submission" date="2020-11" db="EMBL/GenBank/DDBJ databases">
        <authorList>
            <person name="Tran Van P."/>
        </authorList>
    </citation>
    <scope>NUCLEOTIDE SEQUENCE</scope>
</reference>
<protein>
    <recommendedName>
        <fullName evidence="4">Cryptochrome-1</fullName>
    </recommendedName>
</protein>
<keyword evidence="7 13" id="KW-0285">Flavoprotein</keyword>
<evidence type="ECO:0000256" key="7">
    <source>
        <dbReference type="ARBA" id="ARBA00022630"/>
    </source>
</evidence>
<dbReference type="InterPro" id="IPR036155">
    <property type="entry name" value="Crypto/Photolyase_N_sf"/>
</dbReference>
<evidence type="ECO:0000256" key="13">
    <source>
        <dbReference type="PIRSR" id="PIRSR602081-1"/>
    </source>
</evidence>
<dbReference type="Pfam" id="PF03441">
    <property type="entry name" value="FAD_binding_7"/>
    <property type="match status" value="1"/>
</dbReference>
<evidence type="ECO:0000256" key="14">
    <source>
        <dbReference type="PIRSR" id="PIRSR602081-2"/>
    </source>
</evidence>
<dbReference type="Gene3D" id="3.40.50.620">
    <property type="entry name" value="HUPs"/>
    <property type="match status" value="1"/>
</dbReference>
<keyword evidence="10" id="KW-0090">Biological rhythms</keyword>
<evidence type="ECO:0000256" key="11">
    <source>
        <dbReference type="ARBA" id="ARBA00023170"/>
    </source>
</evidence>
<keyword evidence="6" id="KW-0678">Repressor</keyword>
<dbReference type="Gene3D" id="1.10.579.10">
    <property type="entry name" value="DNA Cyclobutane Dipyrimidine Photolyase, subunit A, domain 3"/>
    <property type="match status" value="1"/>
</dbReference>
<accession>A0A7R9BE02</accession>
<organism evidence="16">
    <name type="scientific">Notodromas monacha</name>
    <dbReference type="NCBI Taxonomy" id="399045"/>
    <lineage>
        <taxon>Eukaryota</taxon>
        <taxon>Metazoa</taxon>
        <taxon>Ecdysozoa</taxon>
        <taxon>Arthropoda</taxon>
        <taxon>Crustacea</taxon>
        <taxon>Oligostraca</taxon>
        <taxon>Ostracoda</taxon>
        <taxon>Podocopa</taxon>
        <taxon>Podocopida</taxon>
        <taxon>Cypridocopina</taxon>
        <taxon>Cypridoidea</taxon>
        <taxon>Cyprididae</taxon>
        <taxon>Notodromas</taxon>
    </lineage>
</organism>
<dbReference type="PRINTS" id="PR00147">
    <property type="entry name" value="DNAPHOTLYASE"/>
</dbReference>
<feature type="domain" description="Photolyase/cryptochrome alpha/beta" evidence="15">
    <location>
        <begin position="3"/>
        <end position="132"/>
    </location>
</feature>
<dbReference type="InterPro" id="IPR002081">
    <property type="entry name" value="Cryptochrome/DNA_photolyase_1"/>
</dbReference>
<evidence type="ECO:0000256" key="2">
    <source>
        <dbReference type="ARBA" id="ARBA00004556"/>
    </source>
</evidence>
<dbReference type="InterPro" id="IPR036134">
    <property type="entry name" value="Crypto/Photolyase_FAD-like_sf"/>
</dbReference>
<feature type="binding site" evidence="13">
    <location>
        <begin position="321"/>
        <end position="328"/>
    </location>
    <ligand>
        <name>FAD</name>
        <dbReference type="ChEBI" id="CHEBI:57692"/>
    </ligand>
</feature>
<feature type="binding site" evidence="13">
    <location>
        <begin position="419"/>
        <end position="421"/>
    </location>
    <ligand>
        <name>FAD</name>
        <dbReference type="ChEBI" id="CHEBI:57692"/>
    </ligand>
</feature>
<feature type="site" description="Electron transfer via tryptophanyl radical" evidence="14">
    <location>
        <position position="352"/>
    </location>
</feature>
<evidence type="ECO:0000256" key="5">
    <source>
        <dbReference type="ARBA" id="ARBA00022490"/>
    </source>
</evidence>
<dbReference type="InterPro" id="IPR014729">
    <property type="entry name" value="Rossmann-like_a/b/a_fold"/>
</dbReference>
<evidence type="ECO:0000256" key="4">
    <source>
        <dbReference type="ARBA" id="ARBA00021159"/>
    </source>
</evidence>
<evidence type="ECO:0000313" key="17">
    <source>
        <dbReference type="Proteomes" id="UP000678499"/>
    </source>
</evidence>
<dbReference type="PANTHER" id="PTHR11455">
    <property type="entry name" value="CRYPTOCHROME"/>
    <property type="match status" value="1"/>
</dbReference>
<evidence type="ECO:0000256" key="3">
    <source>
        <dbReference type="ARBA" id="ARBA00005862"/>
    </source>
</evidence>
<dbReference type="InterPro" id="IPR005101">
    <property type="entry name" value="Cryptochr/Photolyase_FAD-bd"/>
</dbReference>
<comment type="cofactor">
    <cofactor evidence="13">
        <name>FAD</name>
        <dbReference type="ChEBI" id="CHEBI:57692"/>
    </cofactor>
    <text evidence="13">Binds 1 FAD per subunit.</text>
</comment>
<dbReference type="Gene3D" id="1.25.40.80">
    <property type="match status" value="1"/>
</dbReference>
<dbReference type="GO" id="GO:0005634">
    <property type="term" value="C:nucleus"/>
    <property type="evidence" value="ECO:0007669"/>
    <property type="project" value="UniProtKB-SubCell"/>
</dbReference>
<evidence type="ECO:0000256" key="10">
    <source>
        <dbReference type="ARBA" id="ARBA00023108"/>
    </source>
</evidence>
<feature type="site" description="Electron transfer via tryptophanyl radical" evidence="14">
    <location>
        <position position="429"/>
    </location>
</feature>
<proteinExistence type="inferred from homology"/>
<dbReference type="GO" id="GO:0071949">
    <property type="term" value="F:FAD binding"/>
    <property type="evidence" value="ECO:0007669"/>
    <property type="project" value="TreeGrafter"/>
</dbReference>
<dbReference type="SUPFAM" id="SSF48173">
    <property type="entry name" value="Cryptochrome/photolyase FAD-binding domain"/>
    <property type="match status" value="1"/>
</dbReference>
<keyword evidence="12" id="KW-0539">Nucleus</keyword>
<evidence type="ECO:0000256" key="1">
    <source>
        <dbReference type="ARBA" id="ARBA00004123"/>
    </source>
</evidence>
<dbReference type="AlphaFoldDB" id="A0A7R9BE02"/>
<keyword evidence="5" id="KW-0963">Cytoplasm</keyword>
<keyword evidence="9 13" id="KW-0274">FAD</keyword>
<keyword evidence="8" id="KW-0547">Nucleotide-binding</keyword>
<evidence type="ECO:0000256" key="8">
    <source>
        <dbReference type="ARBA" id="ARBA00022741"/>
    </source>
</evidence>
<dbReference type="Pfam" id="PF00875">
    <property type="entry name" value="DNA_photolyase"/>
    <property type="match status" value="1"/>
</dbReference>